<dbReference type="InterPro" id="IPR036388">
    <property type="entry name" value="WH-like_DNA-bd_sf"/>
</dbReference>
<dbReference type="PROSITE" id="PS50931">
    <property type="entry name" value="HTH_LYSR"/>
    <property type="match status" value="1"/>
</dbReference>
<dbReference type="InterPro" id="IPR000847">
    <property type="entry name" value="LysR_HTH_N"/>
</dbReference>
<dbReference type="EMBL" id="JBBMFJ010000036">
    <property type="protein sequence ID" value="MEQ2564274.1"/>
    <property type="molecule type" value="Genomic_DNA"/>
</dbReference>
<dbReference type="Gene3D" id="1.10.10.10">
    <property type="entry name" value="Winged helix-like DNA-binding domain superfamily/Winged helix DNA-binding domain"/>
    <property type="match status" value="1"/>
</dbReference>
<dbReference type="PRINTS" id="PR00039">
    <property type="entry name" value="HTHLYSR"/>
</dbReference>
<dbReference type="RefSeq" id="WP_349230303.1">
    <property type="nucleotide sequence ID" value="NZ_JBBMFJ010000036.1"/>
</dbReference>
<dbReference type="InterPro" id="IPR005119">
    <property type="entry name" value="LysR_subst-bd"/>
</dbReference>
<keyword evidence="4" id="KW-0804">Transcription</keyword>
<dbReference type="InterPro" id="IPR050950">
    <property type="entry name" value="HTH-type_LysR_regulators"/>
</dbReference>
<evidence type="ECO:0000259" key="5">
    <source>
        <dbReference type="PROSITE" id="PS50931"/>
    </source>
</evidence>
<gene>
    <name evidence="6" type="ORF">WMO41_14060</name>
</gene>
<protein>
    <submittedName>
        <fullName evidence="6">LysR family transcriptional regulator</fullName>
    </submittedName>
</protein>
<comment type="caution">
    <text evidence="6">The sequence shown here is derived from an EMBL/GenBank/DDBJ whole genome shotgun (WGS) entry which is preliminary data.</text>
</comment>
<accession>A0ABV1HPM2</accession>
<reference evidence="6 7" key="1">
    <citation type="submission" date="2024-03" db="EMBL/GenBank/DDBJ databases">
        <title>Human intestinal bacterial collection.</title>
        <authorList>
            <person name="Pauvert C."/>
            <person name="Hitch T.C.A."/>
            <person name="Clavel T."/>
        </authorList>
    </citation>
    <scope>NUCLEOTIDE SEQUENCE [LARGE SCALE GENOMIC DNA]</scope>
    <source>
        <strain evidence="6 7">CLA-AP-H27</strain>
    </source>
</reference>
<feature type="domain" description="HTH lysR-type" evidence="5">
    <location>
        <begin position="1"/>
        <end position="58"/>
    </location>
</feature>
<keyword evidence="7" id="KW-1185">Reference proteome</keyword>
<evidence type="ECO:0000256" key="2">
    <source>
        <dbReference type="ARBA" id="ARBA00023015"/>
    </source>
</evidence>
<evidence type="ECO:0000256" key="3">
    <source>
        <dbReference type="ARBA" id="ARBA00023125"/>
    </source>
</evidence>
<dbReference type="SUPFAM" id="SSF53850">
    <property type="entry name" value="Periplasmic binding protein-like II"/>
    <property type="match status" value="1"/>
</dbReference>
<dbReference type="InterPro" id="IPR036390">
    <property type="entry name" value="WH_DNA-bd_sf"/>
</dbReference>
<dbReference type="Pfam" id="PF03466">
    <property type="entry name" value="LysR_substrate"/>
    <property type="match status" value="1"/>
</dbReference>
<dbReference type="Gene3D" id="3.40.190.290">
    <property type="match status" value="1"/>
</dbReference>
<name>A0ABV1HPM2_9FIRM</name>
<dbReference type="Proteomes" id="UP001437460">
    <property type="component" value="Unassembled WGS sequence"/>
</dbReference>
<proteinExistence type="inferred from homology"/>
<comment type="similarity">
    <text evidence="1">Belongs to the LysR transcriptional regulatory family.</text>
</comment>
<evidence type="ECO:0000256" key="1">
    <source>
        <dbReference type="ARBA" id="ARBA00009437"/>
    </source>
</evidence>
<evidence type="ECO:0000313" key="7">
    <source>
        <dbReference type="Proteomes" id="UP001437460"/>
    </source>
</evidence>
<dbReference type="PANTHER" id="PTHR30419:SF8">
    <property type="entry name" value="NITROGEN ASSIMILATION TRANSCRIPTIONAL ACTIVATOR-RELATED"/>
    <property type="match status" value="1"/>
</dbReference>
<dbReference type="CDD" id="cd05466">
    <property type="entry name" value="PBP2_LTTR_substrate"/>
    <property type="match status" value="1"/>
</dbReference>
<keyword evidence="3" id="KW-0238">DNA-binding</keyword>
<keyword evidence="2" id="KW-0805">Transcription regulation</keyword>
<evidence type="ECO:0000313" key="6">
    <source>
        <dbReference type="EMBL" id="MEQ2564274.1"/>
    </source>
</evidence>
<dbReference type="SUPFAM" id="SSF46785">
    <property type="entry name" value="Winged helix' DNA-binding domain"/>
    <property type="match status" value="1"/>
</dbReference>
<evidence type="ECO:0000256" key="4">
    <source>
        <dbReference type="ARBA" id="ARBA00023163"/>
    </source>
</evidence>
<organism evidence="6 7">
    <name type="scientific">Ventrimonas faecis</name>
    <dbReference type="NCBI Taxonomy" id="3133170"/>
    <lineage>
        <taxon>Bacteria</taxon>
        <taxon>Bacillati</taxon>
        <taxon>Bacillota</taxon>
        <taxon>Clostridia</taxon>
        <taxon>Lachnospirales</taxon>
        <taxon>Lachnospiraceae</taxon>
        <taxon>Ventrimonas</taxon>
    </lineage>
</organism>
<dbReference type="Pfam" id="PF00126">
    <property type="entry name" value="HTH_1"/>
    <property type="match status" value="1"/>
</dbReference>
<dbReference type="PANTHER" id="PTHR30419">
    <property type="entry name" value="HTH-TYPE TRANSCRIPTIONAL REGULATOR YBHD"/>
    <property type="match status" value="1"/>
</dbReference>
<sequence>MNFKILEYIVAIAETGSVTKAADRLFISQSGLNQQLIKLETELGTPLFHRSKKEMRPTHAGLIYIENARRILKMAQNCVSQINDLSENPRGTISYGLPYEHGADLFISIAKDFSHAFPNVTITLTEQTVKEMENNVQTDRLDLAFVMVKNKPSSRYFDCVHLCTERLVLGIPRKHPMAQYAAPTGKPLNTMDLKHFKNDPFAFMFSGSTMRSIIDPLFEEAGYLPKIRYETHMNNVLYRLVSNGLCCTIMPQSYVQKDNSSVWFYPDQIPSWEWYIIFSKDHMLTSADKYLIQLSLNYARKMKDYWDQHGFGAPAD</sequence>